<evidence type="ECO:0000259" key="1">
    <source>
        <dbReference type="Pfam" id="PF00149"/>
    </source>
</evidence>
<dbReference type="EMBL" id="QEKT01000006">
    <property type="protein sequence ID" value="PVY83722.1"/>
    <property type="molecule type" value="Genomic_DNA"/>
</dbReference>
<proteinExistence type="predicted"/>
<keyword evidence="3" id="KW-1185">Reference proteome</keyword>
<dbReference type="OrthoDB" id="113290at2"/>
<dbReference type="RefSeq" id="WP_089938896.1">
    <property type="nucleotide sequence ID" value="NZ_CAKOEX010000005.1"/>
</dbReference>
<evidence type="ECO:0000313" key="3">
    <source>
        <dbReference type="Proteomes" id="UP000245433"/>
    </source>
</evidence>
<dbReference type="InterPro" id="IPR022302">
    <property type="entry name" value="Phosphoesterase_putative"/>
</dbReference>
<dbReference type="Gene3D" id="3.60.21.10">
    <property type="match status" value="1"/>
</dbReference>
<dbReference type="InterPro" id="IPR029052">
    <property type="entry name" value="Metallo-depent_PP-like"/>
</dbReference>
<reference evidence="2 3" key="1">
    <citation type="submission" date="2018-04" db="EMBL/GenBank/DDBJ databases">
        <title>Genomic Encyclopedia of Type Strains, Phase IV (KMG-IV): sequencing the most valuable type-strain genomes for metagenomic binning, comparative biology and taxonomic classification.</title>
        <authorList>
            <person name="Goeker M."/>
        </authorList>
    </citation>
    <scope>NUCLEOTIDE SEQUENCE [LARGE SCALE GENOMIC DNA]</scope>
    <source>
        <strain evidence="2 3">DSM 28795</strain>
    </source>
</reference>
<name>A0A2U1D874_9LACO</name>
<protein>
    <submittedName>
        <fullName evidence="2">Putative phosphoesterase</fullName>
    </submittedName>
</protein>
<dbReference type="NCBIfam" id="TIGR03729">
    <property type="entry name" value="acc_ester"/>
    <property type="match status" value="1"/>
</dbReference>
<organism evidence="2 3">
    <name type="scientific">Convivina intestini</name>
    <dbReference type="NCBI Taxonomy" id="1505726"/>
    <lineage>
        <taxon>Bacteria</taxon>
        <taxon>Bacillati</taxon>
        <taxon>Bacillota</taxon>
        <taxon>Bacilli</taxon>
        <taxon>Lactobacillales</taxon>
        <taxon>Lactobacillaceae</taxon>
        <taxon>Convivina</taxon>
    </lineage>
</organism>
<dbReference type="AlphaFoldDB" id="A0A2U1D874"/>
<dbReference type="Proteomes" id="UP000245433">
    <property type="component" value="Unassembled WGS sequence"/>
</dbReference>
<accession>A0A2U1D874</accession>
<feature type="domain" description="Calcineurin-like phosphoesterase" evidence="1">
    <location>
        <begin position="1"/>
        <end position="223"/>
    </location>
</feature>
<dbReference type="SUPFAM" id="SSF56300">
    <property type="entry name" value="Metallo-dependent phosphatases"/>
    <property type="match status" value="1"/>
</dbReference>
<sequence>MKLAFSSDNHFDVNRLSVDELLPRQAEYLVQNQIDLYIIAGDLFNDFSKSLAYCRRLSEIGQGSFAVRFLAGNHDMASGVTYEELESDIDPLYFHNKSLDIGDSYRLIGNNGWYDYGFDNQNHPKAEIEHFKHELWYDRRIQQPMSDPERCLINLQQIENQIKQADGRKLILVDHFVPIVDFVDQLPYRNPRLKILNAFLGSPKLGELADQSPVVATISGHLHLHLSPINHGKNTYYNSAVGYQTRRIHEWQSDNFMTEWQQSMVFLTV</sequence>
<dbReference type="Pfam" id="PF00149">
    <property type="entry name" value="Metallophos"/>
    <property type="match status" value="1"/>
</dbReference>
<evidence type="ECO:0000313" key="2">
    <source>
        <dbReference type="EMBL" id="PVY83722.1"/>
    </source>
</evidence>
<gene>
    <name evidence="2" type="ORF">C7384_10633</name>
</gene>
<dbReference type="InterPro" id="IPR004843">
    <property type="entry name" value="Calcineurin-like_PHP"/>
</dbReference>
<dbReference type="GO" id="GO:0016787">
    <property type="term" value="F:hydrolase activity"/>
    <property type="evidence" value="ECO:0007669"/>
    <property type="project" value="InterPro"/>
</dbReference>
<comment type="caution">
    <text evidence="2">The sequence shown here is derived from an EMBL/GenBank/DDBJ whole genome shotgun (WGS) entry which is preliminary data.</text>
</comment>